<dbReference type="OrthoDB" id="9969001at2"/>
<evidence type="ECO:0000313" key="2">
    <source>
        <dbReference type="Proteomes" id="UP000226191"/>
    </source>
</evidence>
<dbReference type="RefSeq" id="WP_002515682.1">
    <property type="nucleotide sequence ID" value="NZ_AP019664.1"/>
</dbReference>
<dbReference type="Proteomes" id="UP000226191">
    <property type="component" value="Unassembled WGS sequence"/>
</dbReference>
<evidence type="ECO:0000313" key="1">
    <source>
        <dbReference type="EMBL" id="PGF36344.1"/>
    </source>
</evidence>
<comment type="caution">
    <text evidence="1">The sequence shown here is derived from an EMBL/GenBank/DDBJ whole genome shotgun (WGS) entry which is preliminary data.</text>
</comment>
<protein>
    <submittedName>
        <fullName evidence="1">Uncharacterized protein</fullName>
    </submittedName>
</protein>
<dbReference type="EMBL" id="MVCE01000001">
    <property type="protein sequence ID" value="PGF36344.1"/>
    <property type="molecule type" value="Genomic_DNA"/>
</dbReference>
<proteinExistence type="predicted"/>
<name>A0A2B7J234_CUTAC</name>
<dbReference type="GeneID" id="92856830"/>
<accession>A0A2B7J234</accession>
<dbReference type="AlphaFoldDB" id="A0A2B7J234"/>
<gene>
    <name evidence="1" type="ORF">B1B09_01545</name>
</gene>
<sequence>MVALLDGDVGVAVVAAGGVAGGVDVADALSGGDDAVVGGKDGGAVGASSSALGWSLVTPVMGWTRIPNAEVATRVPWGSGNTTRPDAGTGGGTKS</sequence>
<organism evidence="1 2">
    <name type="scientific">Cutibacterium acnes</name>
    <name type="common">Propionibacterium acnes</name>
    <dbReference type="NCBI Taxonomy" id="1747"/>
    <lineage>
        <taxon>Bacteria</taxon>
        <taxon>Bacillati</taxon>
        <taxon>Actinomycetota</taxon>
        <taxon>Actinomycetes</taxon>
        <taxon>Propionibacteriales</taxon>
        <taxon>Propionibacteriaceae</taxon>
        <taxon>Cutibacterium</taxon>
    </lineage>
</organism>
<reference evidence="1 2" key="1">
    <citation type="submission" date="2017-02" db="EMBL/GenBank/DDBJ databases">
        <title>Prevalence of linear plasmids in Cutibacterium acnes isolates obtained from cancerous prostatic tissue.</title>
        <authorList>
            <person name="Davidsson S."/>
            <person name="Bruggemann H."/>
        </authorList>
    </citation>
    <scope>NUCLEOTIDE SEQUENCE [LARGE SCALE GENOMIC DNA]</scope>
    <source>
        <strain evidence="1 2">11-78</strain>
    </source>
</reference>